<dbReference type="Gene3D" id="1.10.30.50">
    <property type="match status" value="1"/>
</dbReference>
<accession>A0A939BWV6</accession>
<dbReference type="AlphaFoldDB" id="A0A939BWV6"/>
<protein>
    <submittedName>
        <fullName evidence="4">HNH endonuclease</fullName>
    </submittedName>
</protein>
<evidence type="ECO:0000256" key="2">
    <source>
        <dbReference type="SAM" id="MobiDB-lite"/>
    </source>
</evidence>
<dbReference type="Proteomes" id="UP000663791">
    <property type="component" value="Unassembled WGS sequence"/>
</dbReference>
<feature type="region of interest" description="Disordered" evidence="2">
    <location>
        <begin position="1"/>
        <end position="20"/>
    </location>
</feature>
<evidence type="ECO:0000259" key="3">
    <source>
        <dbReference type="SMART" id="SM00507"/>
    </source>
</evidence>
<dbReference type="InterPro" id="IPR002711">
    <property type="entry name" value="HNH"/>
</dbReference>
<organism evidence="4 5">
    <name type="scientific">Nocardioides faecalis</name>
    <dbReference type="NCBI Taxonomy" id="2803858"/>
    <lineage>
        <taxon>Bacteria</taxon>
        <taxon>Bacillati</taxon>
        <taxon>Actinomycetota</taxon>
        <taxon>Actinomycetes</taxon>
        <taxon>Propionibacteriales</taxon>
        <taxon>Nocardioidaceae</taxon>
        <taxon>Nocardioides</taxon>
    </lineage>
</organism>
<dbReference type="GO" id="GO:0003676">
    <property type="term" value="F:nucleic acid binding"/>
    <property type="evidence" value="ECO:0007669"/>
    <property type="project" value="InterPro"/>
</dbReference>
<evidence type="ECO:0000256" key="1">
    <source>
        <dbReference type="SAM" id="Coils"/>
    </source>
</evidence>
<keyword evidence="4" id="KW-0540">Nuclease</keyword>
<dbReference type="Pfam" id="PF01844">
    <property type="entry name" value="HNH"/>
    <property type="match status" value="1"/>
</dbReference>
<dbReference type="EMBL" id="JAERTX010000002">
    <property type="protein sequence ID" value="MBM9458758.1"/>
    <property type="molecule type" value="Genomic_DNA"/>
</dbReference>
<dbReference type="GO" id="GO:0004519">
    <property type="term" value="F:endonuclease activity"/>
    <property type="evidence" value="ECO:0007669"/>
    <property type="project" value="UniProtKB-KW"/>
</dbReference>
<dbReference type="CDD" id="cd00085">
    <property type="entry name" value="HNHc"/>
    <property type="match status" value="1"/>
</dbReference>
<proteinExistence type="predicted"/>
<name>A0A939BWV6_9ACTN</name>
<feature type="coiled-coil region" evidence="1">
    <location>
        <begin position="279"/>
        <end position="306"/>
    </location>
</feature>
<evidence type="ECO:0000313" key="5">
    <source>
        <dbReference type="Proteomes" id="UP000663791"/>
    </source>
</evidence>
<feature type="domain" description="HNH nuclease" evidence="3">
    <location>
        <begin position="175"/>
        <end position="231"/>
    </location>
</feature>
<dbReference type="InterPro" id="IPR003615">
    <property type="entry name" value="HNH_nuc"/>
</dbReference>
<gene>
    <name evidence="4" type="ORF">JK386_02510</name>
</gene>
<keyword evidence="4" id="KW-0378">Hydrolase</keyword>
<dbReference type="GO" id="GO:0008270">
    <property type="term" value="F:zinc ion binding"/>
    <property type="evidence" value="ECO:0007669"/>
    <property type="project" value="InterPro"/>
</dbReference>
<dbReference type="RefSeq" id="WP_205290079.1">
    <property type="nucleotide sequence ID" value="NZ_CP074406.1"/>
</dbReference>
<dbReference type="SMART" id="SM00507">
    <property type="entry name" value="HNHc"/>
    <property type="match status" value="1"/>
</dbReference>
<evidence type="ECO:0000313" key="4">
    <source>
        <dbReference type="EMBL" id="MBM9458758.1"/>
    </source>
</evidence>
<sequence length="317" mass="35231">MTREMNPAPEEPDADFPLEDGPGFEVPKIGKFVEQHVLAIAEYCERHPDEFLRLQDDAYSKSMLNLNYPLFRKTEGLSGKYAGRYRKNPQVVVNGETVHFTNDLFPRHYKPFITYLTAKRLLSTASAEQLIAALPAASIAKKASGQIKSYPIGNAQNYATRTVLDRTHPGPTAAEWLATIAEFGHACAYCRRTESELENDFVFEHIVGINMKDLGENVIGNVVPACAPCNEAKGSKNYLEWIATSPRITDAPAVLASIQAHMTAHGYVPLTELFPAEDRQRLDIAINQLRDELDAAATRCAKIIKNLKAERGASRTR</sequence>
<reference evidence="4" key="1">
    <citation type="submission" date="2021-01" db="EMBL/GenBank/DDBJ databases">
        <title>Novel species in genus Nocardioides.</title>
        <authorList>
            <person name="Zhang G."/>
        </authorList>
    </citation>
    <scope>NUCLEOTIDE SEQUENCE</scope>
    <source>
        <strain evidence="4">Zg-536</strain>
    </source>
</reference>
<keyword evidence="5" id="KW-1185">Reference proteome</keyword>
<comment type="caution">
    <text evidence="4">The sequence shown here is derived from an EMBL/GenBank/DDBJ whole genome shotgun (WGS) entry which is preliminary data.</text>
</comment>
<keyword evidence="4" id="KW-0255">Endonuclease</keyword>
<keyword evidence="1" id="KW-0175">Coiled coil</keyword>